<dbReference type="eggNOG" id="COG0457">
    <property type="taxonomic scope" value="Bacteria"/>
</dbReference>
<dbReference type="STRING" id="338963.Pcar_2140"/>
<sequence>MKRTFLFLVVVAALGYGHVYSLANVSRAHSDLPVPLDQGYVLPGNMLRVFAVEYRGIVADLCFLKGLVAYGRTLEGVSSDRSIELEWQRVYNLLDVATDLDPYFFDPYYFANSALARNPSMVPIINDLLVKGMDARDWDWMIPFYLGFNYFYYLNDDYSAVQYLMVGAKRPGALSLLATLASRLAYRGHRTENAILFLRGIIVKTKDKQTLELYKTRLEALEQILYLERAVAYFRQKHEREPMDLNELILLGVIPKLPDDPYGGEFFLAEDGLIKSTSDLTYKKGKY</sequence>
<evidence type="ECO:0000313" key="2">
    <source>
        <dbReference type="Proteomes" id="UP000002534"/>
    </source>
</evidence>
<protein>
    <submittedName>
        <fullName evidence="1">Uncharacterized protein</fullName>
    </submittedName>
</protein>
<organism evidence="1 2">
    <name type="scientific">Syntrophotalea carbinolica (strain DSM 2380 / NBRC 103641 / GraBd1)</name>
    <name type="common">Pelobacter carbinolicus</name>
    <dbReference type="NCBI Taxonomy" id="338963"/>
    <lineage>
        <taxon>Bacteria</taxon>
        <taxon>Pseudomonadati</taxon>
        <taxon>Thermodesulfobacteriota</taxon>
        <taxon>Desulfuromonadia</taxon>
        <taxon>Desulfuromonadales</taxon>
        <taxon>Syntrophotaleaceae</taxon>
        <taxon>Syntrophotalea</taxon>
    </lineage>
</organism>
<dbReference type="HOGENOM" id="CLU_084157_0_0_7"/>
<dbReference type="RefSeq" id="WP_011341892.1">
    <property type="nucleotide sequence ID" value="NC_007498.2"/>
</dbReference>
<dbReference type="Proteomes" id="UP000002534">
    <property type="component" value="Chromosome"/>
</dbReference>
<dbReference type="AlphaFoldDB" id="Q3A2M8"/>
<evidence type="ECO:0000313" key="1">
    <source>
        <dbReference type="EMBL" id="ABA89379.1"/>
    </source>
</evidence>
<reference evidence="2" key="1">
    <citation type="submission" date="2005-10" db="EMBL/GenBank/DDBJ databases">
        <title>Complete sequence of Pelobacter carbinolicus DSM 2380.</title>
        <authorList>
            <person name="Copeland A."/>
            <person name="Lucas S."/>
            <person name="Lapidus A."/>
            <person name="Barry K."/>
            <person name="Detter J.C."/>
            <person name="Glavina T."/>
            <person name="Hammon N."/>
            <person name="Israni S."/>
            <person name="Pitluck S."/>
            <person name="Chertkov O."/>
            <person name="Schmutz J."/>
            <person name="Larimer F."/>
            <person name="Land M."/>
            <person name="Kyrpides N."/>
            <person name="Ivanova N."/>
            <person name="Richardson P."/>
        </authorList>
    </citation>
    <scope>NUCLEOTIDE SEQUENCE [LARGE SCALE GENOMIC DNA]</scope>
    <source>
        <strain evidence="2">DSM 2380 / NBRC 103641 / GraBd1</strain>
    </source>
</reference>
<reference evidence="1 2" key="2">
    <citation type="journal article" date="2012" name="BMC Genomics">
        <title>The genome of Pelobacter carbinolicus reveals surprising metabolic capabilities and physiological features.</title>
        <authorList>
            <person name="Aklujkar M."/>
            <person name="Haveman S.A."/>
            <person name="Didonato R.Jr."/>
            <person name="Chertkov O."/>
            <person name="Han C.S."/>
            <person name="Land M.L."/>
            <person name="Brown P."/>
            <person name="Lovley D.R."/>
        </authorList>
    </citation>
    <scope>NUCLEOTIDE SEQUENCE [LARGE SCALE GENOMIC DNA]</scope>
    <source>
        <strain evidence="2">DSM 2380 / NBRC 103641 / GraBd1</strain>
    </source>
</reference>
<keyword evidence="2" id="KW-1185">Reference proteome</keyword>
<name>Q3A2M8_SYNC1</name>
<gene>
    <name evidence="1" type="ordered locus">Pcar_2140</name>
</gene>
<dbReference type="OrthoDB" id="9783085at2"/>
<accession>Q3A2M8</accession>
<dbReference type="KEGG" id="pca:Pcar_2140"/>
<dbReference type="EMBL" id="CP000142">
    <property type="protein sequence ID" value="ABA89379.1"/>
    <property type="molecule type" value="Genomic_DNA"/>
</dbReference>
<proteinExistence type="predicted"/>